<dbReference type="AlphaFoldDB" id="A0A1S2N8L0"/>
<dbReference type="Pfam" id="PF04965">
    <property type="entry name" value="GPW_gp25"/>
    <property type="match status" value="1"/>
</dbReference>
<dbReference type="Gene3D" id="3.10.450.40">
    <property type="match status" value="1"/>
</dbReference>
<accession>A0A1S2N8L0</accession>
<comment type="caution">
    <text evidence="2">The sequence shown here is derived from an EMBL/GenBank/DDBJ whole genome shotgun (WGS) entry which is preliminary data.</text>
</comment>
<dbReference type="InterPro" id="IPR007048">
    <property type="entry name" value="IraD/Gp25-like"/>
</dbReference>
<dbReference type="SUPFAM" id="SSF160719">
    <property type="entry name" value="gpW/gp25-like"/>
    <property type="match status" value="1"/>
</dbReference>
<dbReference type="EMBL" id="JRYB01000001">
    <property type="protein sequence ID" value="OIJ41428.1"/>
    <property type="molecule type" value="Genomic_DNA"/>
</dbReference>
<evidence type="ECO:0000259" key="1">
    <source>
        <dbReference type="Pfam" id="PF04965"/>
    </source>
</evidence>
<organism evidence="2 3">
    <name type="scientific">Massilia timonae</name>
    <dbReference type="NCBI Taxonomy" id="47229"/>
    <lineage>
        <taxon>Bacteria</taxon>
        <taxon>Pseudomonadati</taxon>
        <taxon>Pseudomonadota</taxon>
        <taxon>Betaproteobacteria</taxon>
        <taxon>Burkholderiales</taxon>
        <taxon>Oxalobacteraceae</taxon>
        <taxon>Telluria group</taxon>
        <taxon>Massilia</taxon>
    </lineage>
</organism>
<dbReference type="Proteomes" id="UP000180246">
    <property type="component" value="Unassembled WGS sequence"/>
</dbReference>
<evidence type="ECO:0000313" key="3">
    <source>
        <dbReference type="Proteomes" id="UP000180246"/>
    </source>
</evidence>
<evidence type="ECO:0000313" key="2">
    <source>
        <dbReference type="EMBL" id="OIJ41428.1"/>
    </source>
</evidence>
<proteinExistence type="predicted"/>
<name>A0A1S2N8L0_9BURK</name>
<gene>
    <name evidence="2" type="ORF">LO55_3777</name>
</gene>
<dbReference type="RefSeq" id="WP_071362627.1">
    <property type="nucleotide sequence ID" value="NZ_JRYB01000001.1"/>
</dbReference>
<sequence length="136" mass="15084">MGAARKTPSFLGTGWAFPPQFGRDGRAVMVSDERDIRESLGILLATRPGERVMHPRYGCNLHALVFEHVSESVVTEIRQAVLQAIARCEPRVEVERVLVLPGPDAHGVLPIEVVYRIRATNTRSNLVYPFHVEAAS</sequence>
<protein>
    <submittedName>
        <fullName evidence="2">Putative tail lysozyme</fullName>
    </submittedName>
</protein>
<feature type="domain" description="IraD/Gp25-like" evidence="1">
    <location>
        <begin position="31"/>
        <end position="121"/>
    </location>
</feature>
<reference evidence="2 3" key="1">
    <citation type="submission" date="2014-10" db="EMBL/GenBank/DDBJ databases">
        <authorList>
            <person name="Seo M.-J."/>
            <person name="Seok Y.J."/>
            <person name="Cha I.-T."/>
        </authorList>
    </citation>
    <scope>NUCLEOTIDE SEQUENCE [LARGE SCALE GENOMIC DNA]</scope>
    <source>
        <strain evidence="2 3">NEU</strain>
    </source>
</reference>